<dbReference type="Gene3D" id="3.90.660.10">
    <property type="match status" value="2"/>
</dbReference>
<dbReference type="OrthoDB" id="2019015at2759"/>
<feature type="domain" description="Amine oxidase" evidence="8">
    <location>
        <begin position="509"/>
        <end position="974"/>
    </location>
</feature>
<evidence type="ECO:0000256" key="6">
    <source>
        <dbReference type="ARBA" id="ARBA00022827"/>
    </source>
</evidence>
<organism evidence="9 10">
    <name type="scientific">Branchiostoma belcheri</name>
    <name type="common">Amphioxus</name>
    <dbReference type="NCBI Taxonomy" id="7741"/>
    <lineage>
        <taxon>Eukaryota</taxon>
        <taxon>Metazoa</taxon>
        <taxon>Chordata</taxon>
        <taxon>Cephalochordata</taxon>
        <taxon>Leptocardii</taxon>
        <taxon>Amphioxiformes</taxon>
        <taxon>Branchiostomatidae</taxon>
        <taxon>Branchiostoma</taxon>
    </lineage>
</organism>
<evidence type="ECO:0000256" key="2">
    <source>
        <dbReference type="ARBA" id="ARBA00004496"/>
    </source>
</evidence>
<keyword evidence="5" id="KW-0285">Flavoprotein</keyword>
<dbReference type="InterPro" id="IPR002937">
    <property type="entry name" value="Amino_oxidase"/>
</dbReference>
<keyword evidence="6" id="KW-0274">FAD</keyword>
<comment type="cofactor">
    <cofactor evidence="1">
        <name>FAD</name>
        <dbReference type="ChEBI" id="CHEBI:57692"/>
    </cofactor>
</comment>
<dbReference type="PANTHER" id="PTHR10742:SF405">
    <property type="entry name" value="PEROXISOMAL N(1)-ACETYL-SPERMINE_SPERMIDINE OXIDASE"/>
    <property type="match status" value="1"/>
</dbReference>
<dbReference type="Pfam" id="PF01593">
    <property type="entry name" value="Amino_oxidase"/>
    <property type="match status" value="2"/>
</dbReference>
<protein>
    <submittedName>
        <fullName evidence="10">Spermine oxidase-like</fullName>
    </submittedName>
</protein>
<dbReference type="RefSeq" id="XP_019631724.1">
    <property type="nucleotide sequence ID" value="XM_019776165.1"/>
</dbReference>
<evidence type="ECO:0000259" key="8">
    <source>
        <dbReference type="Pfam" id="PF01593"/>
    </source>
</evidence>
<keyword evidence="7" id="KW-0560">Oxidoreductase</keyword>
<dbReference type="SUPFAM" id="SSF54373">
    <property type="entry name" value="FAD-linked reductases, C-terminal domain"/>
    <property type="match status" value="2"/>
</dbReference>
<dbReference type="Gene3D" id="3.50.50.60">
    <property type="entry name" value="FAD/NAD(P)-binding domain"/>
    <property type="match status" value="2"/>
</dbReference>
<dbReference type="InterPro" id="IPR050281">
    <property type="entry name" value="Flavin_monoamine_oxidase"/>
</dbReference>
<dbReference type="GO" id="GO:0005737">
    <property type="term" value="C:cytoplasm"/>
    <property type="evidence" value="ECO:0007669"/>
    <property type="project" value="UniProtKB-SubCell"/>
</dbReference>
<comment type="similarity">
    <text evidence="3">Belongs to the flavin monoamine oxidase family.</text>
</comment>
<evidence type="ECO:0000256" key="3">
    <source>
        <dbReference type="ARBA" id="ARBA00005995"/>
    </source>
</evidence>
<evidence type="ECO:0000256" key="4">
    <source>
        <dbReference type="ARBA" id="ARBA00022490"/>
    </source>
</evidence>
<feature type="domain" description="Amine oxidase" evidence="8">
    <location>
        <begin position="21"/>
        <end position="483"/>
    </location>
</feature>
<gene>
    <name evidence="10" type="primary">LOC109475523</name>
</gene>
<keyword evidence="4" id="KW-0963">Cytoplasm</keyword>
<dbReference type="GO" id="GO:0046592">
    <property type="term" value="F:polyamine oxidase activity"/>
    <property type="evidence" value="ECO:0007669"/>
    <property type="project" value="TreeGrafter"/>
</dbReference>
<dbReference type="KEGG" id="bbel:109475523"/>
<dbReference type="Proteomes" id="UP000515135">
    <property type="component" value="Unplaced"/>
</dbReference>
<dbReference type="PANTHER" id="PTHR10742">
    <property type="entry name" value="FLAVIN MONOAMINE OXIDASE"/>
    <property type="match status" value="1"/>
</dbReference>
<dbReference type="SUPFAM" id="SSF51905">
    <property type="entry name" value="FAD/NAD(P)-binding domain"/>
    <property type="match status" value="2"/>
</dbReference>
<comment type="subcellular location">
    <subcellularLocation>
        <location evidence="2">Cytoplasm</location>
    </subcellularLocation>
</comment>
<evidence type="ECO:0000313" key="9">
    <source>
        <dbReference type="Proteomes" id="UP000515135"/>
    </source>
</evidence>
<evidence type="ECO:0000256" key="5">
    <source>
        <dbReference type="ARBA" id="ARBA00022630"/>
    </source>
</evidence>
<evidence type="ECO:0000313" key="10">
    <source>
        <dbReference type="RefSeq" id="XP_019631724.1"/>
    </source>
</evidence>
<dbReference type="GO" id="GO:0046203">
    <property type="term" value="P:spermidine catabolic process"/>
    <property type="evidence" value="ECO:0007669"/>
    <property type="project" value="TreeGrafter"/>
</dbReference>
<keyword evidence="9" id="KW-1185">Reference proteome</keyword>
<evidence type="ECO:0000256" key="7">
    <source>
        <dbReference type="ARBA" id="ARBA00023002"/>
    </source>
</evidence>
<evidence type="ECO:0000256" key="1">
    <source>
        <dbReference type="ARBA" id="ARBA00001974"/>
    </source>
</evidence>
<reference evidence="10" key="1">
    <citation type="submission" date="2025-08" db="UniProtKB">
        <authorList>
            <consortium name="RefSeq"/>
        </authorList>
    </citation>
    <scope>IDENTIFICATION</scope>
    <source>
        <tissue evidence="10">Gonad</tissue>
    </source>
</reference>
<sequence>MATTGLSGPPRPQVVIVGGGMAGVAAAQRLVQEGLTHVKILEARDRIGGRIWTQYLGSDILEFGANWIHGSIGNPIYELAKQHSLLRDQEKSDLDTQNMRELENEKFLMPGGKVIDEDVVDSCLQEYNDVVQECEAVFKEGRPSQPGDSAGDFLSREFRKQLASSNDIDAVRCTKMALFQHYLKMETCVTGCHDMREESLQYFGQYRELEGDPYNDLSGYNMILDLILKTIPPDCVSYNKKVQCIQWREEGKKGSESAHPVEVECEDGEVLTADHVIVTVPLGFLKKNCQTLFQPPLPEEKLASVERMGFGVVNKIFLTFQQPFWDTECEALHLVWDQDQSNTKAPEEWYKKTYAFYIDSKAPNTLLGWITGKEAEYMETLSEEEISNTFVSLLKKFMGKEDIPKPVRTMITRWGSDALTCGSYSYIHVGEKGDDINTVAEPLYRDNTEVPLVQFAGEATHSEFFSTVHGAYLTGQREANRLLNLYVNMATTGLSVSPRPQVVIVGGGMAGVAAAQRLVQEGLTHVKILEARDRIGGRIWTQYLGSDTLEFGANWIHGSIGNPIYELAKQHGLLRDEGKPVDIDLDTQNIRELENEKFLMPGGKAIDEDVVVSCLKNYNEVVQECEAVFREGRPSQPGDSAGDFLSREFRKQLASSNDIDAVKCTKMALFQHYLKMETCITGCHDMREESLQYFGQYRELDGDHYNNPSGYNVILDLMLKTIPPDCVSYSKKVQCIRWRDEGKKGSESAHPVEVECEDGEVLTADHVIVTVPLGFLKKNCHTLFQPPLPEEKLASLERMGFGVVNKIFLTFQQPFWDTECEALHLVWDQDQSNTKTPEEWYKKMYVFYIDSKAPNTLLGWISGKEAEYMETLSEEEISNTFVSILKKFMGKEDIPKPVRTMITRWGSDALTCGSYSYIHVGEKGDDINTVAEPLYRDNTEVPLVQFAGEATHSEFFSTVHGAYLTGQREANRLLNLYGSK</sequence>
<dbReference type="GeneID" id="109475523"/>
<accession>A0A6P4ZCU6</accession>
<name>A0A6P4ZCU6_BRABE</name>
<dbReference type="InterPro" id="IPR036188">
    <property type="entry name" value="FAD/NAD-bd_sf"/>
</dbReference>
<proteinExistence type="inferred from homology"/>
<dbReference type="AlphaFoldDB" id="A0A6P4ZCU6"/>